<proteinExistence type="predicted"/>
<comment type="caution">
    <text evidence="1">The sequence shown here is derived from an EMBL/GenBank/DDBJ whole genome shotgun (WGS) entry which is preliminary data.</text>
</comment>
<sequence length="171" mass="19548">MAFPDWRNKSMEPFKKKILAEVEAEHWDNRPIEELWRLFQLKLIKCNGANLLHNGGTCNFTVTGTIDAKFDYGYFVNVRIGSQLLHGILYHIHQHQIGSPPSVLNPDQPVSSPVNPVFQNPSPCSIAAATMVNANLSYMSATKSARRRRRLKNRDPARPKPNRSAYNFFLW</sequence>
<protein>
    <submittedName>
        <fullName evidence="1">Uncharacterized protein</fullName>
    </submittedName>
</protein>
<dbReference type="PANTHER" id="PTHR46691">
    <property type="entry name" value="HIGH MOBILITY GROUP B PROTEIN 9"/>
    <property type="match status" value="1"/>
</dbReference>
<dbReference type="AlphaFoldDB" id="A0AAV7GJA5"/>
<dbReference type="EMBL" id="JAGFBR010000013">
    <property type="protein sequence ID" value="KAH0456295.1"/>
    <property type="molecule type" value="Genomic_DNA"/>
</dbReference>
<dbReference type="PANTHER" id="PTHR46691:SF1">
    <property type="entry name" value="AT-RICH INTERACTIVE DOMAIN-CONTAINING PROTEIN 2"/>
    <property type="match status" value="1"/>
</dbReference>
<name>A0AAV7GJA5_DENCH</name>
<accession>A0AAV7GJA5</accession>
<dbReference type="Proteomes" id="UP000775213">
    <property type="component" value="Unassembled WGS sequence"/>
</dbReference>
<evidence type="ECO:0000313" key="1">
    <source>
        <dbReference type="EMBL" id="KAH0456295.1"/>
    </source>
</evidence>
<organism evidence="1 2">
    <name type="scientific">Dendrobium chrysotoxum</name>
    <name type="common">Orchid</name>
    <dbReference type="NCBI Taxonomy" id="161865"/>
    <lineage>
        <taxon>Eukaryota</taxon>
        <taxon>Viridiplantae</taxon>
        <taxon>Streptophyta</taxon>
        <taxon>Embryophyta</taxon>
        <taxon>Tracheophyta</taxon>
        <taxon>Spermatophyta</taxon>
        <taxon>Magnoliopsida</taxon>
        <taxon>Liliopsida</taxon>
        <taxon>Asparagales</taxon>
        <taxon>Orchidaceae</taxon>
        <taxon>Epidendroideae</taxon>
        <taxon>Malaxideae</taxon>
        <taxon>Dendrobiinae</taxon>
        <taxon>Dendrobium</taxon>
    </lineage>
</organism>
<reference evidence="1 2" key="1">
    <citation type="journal article" date="2021" name="Hortic Res">
        <title>Chromosome-scale assembly of the Dendrobium chrysotoxum genome enhances the understanding of orchid evolution.</title>
        <authorList>
            <person name="Zhang Y."/>
            <person name="Zhang G.Q."/>
            <person name="Zhang D."/>
            <person name="Liu X.D."/>
            <person name="Xu X.Y."/>
            <person name="Sun W.H."/>
            <person name="Yu X."/>
            <person name="Zhu X."/>
            <person name="Wang Z.W."/>
            <person name="Zhao X."/>
            <person name="Zhong W.Y."/>
            <person name="Chen H."/>
            <person name="Yin W.L."/>
            <person name="Huang T."/>
            <person name="Niu S.C."/>
            <person name="Liu Z.J."/>
        </authorList>
    </citation>
    <scope>NUCLEOTIDE SEQUENCE [LARGE SCALE GENOMIC DNA]</scope>
    <source>
        <strain evidence="1">Lindl</strain>
    </source>
</reference>
<keyword evidence="2" id="KW-1185">Reference proteome</keyword>
<evidence type="ECO:0000313" key="2">
    <source>
        <dbReference type="Proteomes" id="UP000775213"/>
    </source>
</evidence>
<gene>
    <name evidence="1" type="ORF">IEQ34_014202</name>
</gene>